<evidence type="ECO:0000313" key="4">
    <source>
        <dbReference type="Proteomes" id="UP000266389"/>
    </source>
</evidence>
<dbReference type="Pfam" id="PF00903">
    <property type="entry name" value="Glyoxalase"/>
    <property type="match status" value="1"/>
</dbReference>
<evidence type="ECO:0000313" key="3">
    <source>
        <dbReference type="EMBL" id="RFM25228.1"/>
    </source>
</evidence>
<accession>A0A395M4T8</accession>
<reference evidence="3 4" key="1">
    <citation type="journal article" date="2011" name="ISME J.">
        <title>Community ecology of hot spring cyanobacterial mats: predominant populations and their functional potential.</title>
        <authorList>
            <person name="Klatt C.G."/>
            <person name="Wood J.M."/>
            <person name="Rusch D.B."/>
            <person name="Bateson M.M."/>
            <person name="Hamamura N."/>
            <person name="Heidelberg J.F."/>
            <person name="Grossman A.R."/>
            <person name="Bhaya D."/>
            <person name="Cohan F.M."/>
            <person name="Kuhl M."/>
            <person name="Bryant D.A."/>
            <person name="Ward D.M."/>
        </authorList>
    </citation>
    <scope>NUCLEOTIDE SEQUENCE [LARGE SCALE GENOMIC DNA]</scope>
    <source>
        <strain evidence="3">OS</strain>
    </source>
</reference>
<name>A0A395M4T8_9BACT</name>
<organism evidence="3 4">
    <name type="scientific">Candidatus Thermochlorobacter aerophilus</name>
    <dbReference type="NCBI Taxonomy" id="1868324"/>
    <lineage>
        <taxon>Bacteria</taxon>
        <taxon>Pseudomonadati</taxon>
        <taxon>Chlorobiota</taxon>
        <taxon>Chlorobiia</taxon>
        <taxon>Chlorobiales</taxon>
        <taxon>Candidatus Thermochlorobacteriaceae</taxon>
        <taxon>Candidatus Thermochlorobacter</taxon>
    </lineage>
</organism>
<dbReference type="InterPro" id="IPR037523">
    <property type="entry name" value="VOC_core"/>
</dbReference>
<comment type="caution">
    <text evidence="3">The sequence shown here is derived from an EMBL/GenBank/DDBJ whole genome shotgun (WGS) entry which is preliminary data.</text>
</comment>
<dbReference type="InterPro" id="IPR004360">
    <property type="entry name" value="Glyas_Fos-R_dOase_dom"/>
</dbReference>
<dbReference type="PROSITE" id="PS51819">
    <property type="entry name" value="VOC"/>
    <property type="match status" value="1"/>
</dbReference>
<feature type="domain" description="VOC" evidence="2">
    <location>
        <begin position="6"/>
        <end position="123"/>
    </location>
</feature>
<dbReference type="SUPFAM" id="SSF54593">
    <property type="entry name" value="Glyoxalase/Bleomycin resistance protein/Dihydroxybiphenyl dioxygenase"/>
    <property type="match status" value="1"/>
</dbReference>
<dbReference type="PANTHER" id="PTHR36113:SF1">
    <property type="entry name" value="GLYOXALASE_BLEOMYCIN RESISTANCE PROTEIN_DIOXYGENASE"/>
    <property type="match status" value="1"/>
</dbReference>
<protein>
    <submittedName>
        <fullName evidence="3">VOC family protein</fullName>
    </submittedName>
</protein>
<dbReference type="AlphaFoldDB" id="A0A395M4T8"/>
<dbReference type="PANTHER" id="PTHR36113">
    <property type="entry name" value="LYASE, PUTATIVE-RELATED-RELATED"/>
    <property type="match status" value="1"/>
</dbReference>
<dbReference type="InterPro" id="IPR051332">
    <property type="entry name" value="Fosfomycin_Res_Enzymes"/>
</dbReference>
<proteinExistence type="predicted"/>
<gene>
    <name evidence="3" type="ORF">D0433_00980</name>
</gene>
<dbReference type="Proteomes" id="UP000266389">
    <property type="component" value="Unassembled WGS sequence"/>
</dbReference>
<feature type="region of interest" description="Disordered" evidence="1">
    <location>
        <begin position="124"/>
        <end position="168"/>
    </location>
</feature>
<dbReference type="EMBL" id="PHFL01000007">
    <property type="protein sequence ID" value="RFM25228.1"/>
    <property type="molecule type" value="Genomic_DNA"/>
</dbReference>
<evidence type="ECO:0000256" key="1">
    <source>
        <dbReference type="SAM" id="MobiDB-lite"/>
    </source>
</evidence>
<dbReference type="InterPro" id="IPR029068">
    <property type="entry name" value="Glyas_Bleomycin-R_OHBP_Dase"/>
</dbReference>
<evidence type="ECO:0000259" key="2">
    <source>
        <dbReference type="PROSITE" id="PS51819"/>
    </source>
</evidence>
<dbReference type="CDD" id="cd06587">
    <property type="entry name" value="VOC"/>
    <property type="match status" value="1"/>
</dbReference>
<dbReference type="Gene3D" id="3.10.180.10">
    <property type="entry name" value="2,3-Dihydroxybiphenyl 1,2-Dioxygenase, domain 1"/>
    <property type="match status" value="1"/>
</dbReference>
<sequence>MLKLTGISQITLRVNDLRRSEEFYTKIIGFKLHHRLGINMTYLEAGGDMLVLVRAETPSPEEARDIRVDHFGLRLETDEEVDAAAVYLKNQNVHILTPPAKRRDGRAFFILDPDGNLVEIYSSTGEVFPTDDTNPDMPSSRRRGRKPKSEAQPQPATPTVPKRRRSRK</sequence>